<evidence type="ECO:0000256" key="21">
    <source>
        <dbReference type="ARBA" id="ARBA00032396"/>
    </source>
</evidence>
<evidence type="ECO:0000256" key="8">
    <source>
        <dbReference type="ARBA" id="ARBA00022475"/>
    </source>
</evidence>
<comment type="catalytic activity">
    <reaction evidence="1">
        <text>a 1,2-diacyl-sn-glycero-3-phosphate + CTP + H(+) = a CDP-1,2-diacyl-sn-glycerol + diphosphate</text>
        <dbReference type="Rhea" id="RHEA:16229"/>
        <dbReference type="ChEBI" id="CHEBI:15378"/>
        <dbReference type="ChEBI" id="CHEBI:33019"/>
        <dbReference type="ChEBI" id="CHEBI:37563"/>
        <dbReference type="ChEBI" id="CHEBI:58332"/>
        <dbReference type="ChEBI" id="CHEBI:58608"/>
        <dbReference type="EC" id="2.7.7.41"/>
    </reaction>
</comment>
<evidence type="ECO:0000256" key="22">
    <source>
        <dbReference type="ARBA" id="ARBA00032743"/>
    </source>
</evidence>
<evidence type="ECO:0000256" key="12">
    <source>
        <dbReference type="ARBA" id="ARBA00022695"/>
    </source>
</evidence>
<dbReference type="PANTHER" id="PTHR46382">
    <property type="entry name" value="PHOSPHATIDATE CYTIDYLYLTRANSFERASE"/>
    <property type="match status" value="1"/>
</dbReference>
<reference evidence="25 26" key="1">
    <citation type="journal article" date="2013" name="Genome Announc.">
        <title>Complete Genome Sequence of the Porcine Strain Brachyspira pilosicoli P43/6/78(T.).</title>
        <authorList>
            <person name="Lin C."/>
            <person name="den Bakker H.C."/>
            <person name="Suzuki H."/>
            <person name="Lefebure T."/>
            <person name="Ponnala L."/>
            <person name="Sun Q."/>
            <person name="Stanhope M.J."/>
            <person name="Wiedmann M."/>
            <person name="Duhamel G.E."/>
        </authorList>
    </citation>
    <scope>NUCLEOTIDE SEQUENCE [LARGE SCALE GENOMIC DNA]</scope>
    <source>
        <strain evidence="25 26">P43/6/78</strain>
    </source>
</reference>
<keyword evidence="13 24" id="KW-1133">Transmembrane helix</keyword>
<evidence type="ECO:0000256" key="3">
    <source>
        <dbReference type="ARBA" id="ARBA00005119"/>
    </source>
</evidence>
<evidence type="ECO:0000256" key="16">
    <source>
        <dbReference type="ARBA" id="ARBA00023209"/>
    </source>
</evidence>
<keyword evidence="17" id="KW-1208">Phospholipid metabolism</keyword>
<comment type="pathway">
    <text evidence="3">Phospholipid metabolism; CDP-diacylglycerol biosynthesis; CDP-diacylglycerol from sn-glycerol 3-phosphate: step 3/3.</text>
</comment>
<keyword evidence="16" id="KW-0594">Phospholipid biosynthesis</keyword>
<keyword evidence="12 25" id="KW-0548">Nucleotidyltransferase</keyword>
<feature type="transmembrane region" description="Helical" evidence="24">
    <location>
        <begin position="277"/>
        <end position="301"/>
    </location>
</feature>
<feature type="transmembrane region" description="Helical" evidence="24">
    <location>
        <begin position="99"/>
        <end position="117"/>
    </location>
</feature>
<dbReference type="GO" id="GO:0016024">
    <property type="term" value="P:CDP-diacylglycerol biosynthetic process"/>
    <property type="evidence" value="ECO:0007669"/>
    <property type="project" value="TreeGrafter"/>
</dbReference>
<evidence type="ECO:0000256" key="6">
    <source>
        <dbReference type="ARBA" id="ARBA00012487"/>
    </source>
</evidence>
<evidence type="ECO:0000256" key="9">
    <source>
        <dbReference type="ARBA" id="ARBA00022516"/>
    </source>
</evidence>
<dbReference type="GeneID" id="56439101"/>
<evidence type="ECO:0000256" key="23">
    <source>
        <dbReference type="ARBA" id="ARBA00033406"/>
    </source>
</evidence>
<comment type="pathway">
    <text evidence="4">Lipid metabolism.</text>
</comment>
<sequence length="302" mass="34111">MKGRLISVALTLPLFTIILLYNRVIFLFHALILAISIISTLEIFNMAKVYRQKNFRTVITTIAAMVLGYVITICGTNILHGDFSRLYKFTQINNISMSLSLVMVFVLIAVLFIINMFKVNVSTFEERGRAILTAVFCFIYVGLGVWHISLMRFMTSGKYYIVFILLCAWLSDTGGYVVGRKFGKHKLSNSASPNKSYEGLVGMFLFTIPVSILYYYLYSNGYLSLVLGKDIPTFSLSQIIWLTVIFTLTGFLGDMGESLIKRMYDTKDSSKMFPGHGGVFDIFDSVILTAPISYYIIIILLN</sequence>
<dbReference type="EC" id="2.7.7.41" evidence="6"/>
<evidence type="ECO:0000256" key="15">
    <source>
        <dbReference type="ARBA" id="ARBA00023136"/>
    </source>
</evidence>
<evidence type="ECO:0000256" key="14">
    <source>
        <dbReference type="ARBA" id="ARBA00023098"/>
    </source>
</evidence>
<evidence type="ECO:0000313" key="25">
    <source>
        <dbReference type="EMBL" id="AGA65442.1"/>
    </source>
</evidence>
<keyword evidence="26" id="KW-1185">Reference proteome</keyword>
<evidence type="ECO:0000256" key="7">
    <source>
        <dbReference type="ARBA" id="ARBA00019373"/>
    </source>
</evidence>
<name>A0A3B6VLE3_BRAPL</name>
<evidence type="ECO:0000256" key="17">
    <source>
        <dbReference type="ARBA" id="ARBA00023264"/>
    </source>
</evidence>
<evidence type="ECO:0000256" key="10">
    <source>
        <dbReference type="ARBA" id="ARBA00022679"/>
    </source>
</evidence>
<feature type="transmembrane region" description="Helical" evidence="24">
    <location>
        <begin position="129"/>
        <end position="148"/>
    </location>
</feature>
<feature type="transmembrane region" description="Helical" evidence="24">
    <location>
        <begin position="57"/>
        <end position="79"/>
    </location>
</feature>
<feature type="transmembrane region" description="Helical" evidence="24">
    <location>
        <begin position="200"/>
        <end position="218"/>
    </location>
</feature>
<evidence type="ECO:0000256" key="5">
    <source>
        <dbReference type="ARBA" id="ARBA00010185"/>
    </source>
</evidence>
<keyword evidence="14" id="KW-0443">Lipid metabolism</keyword>
<dbReference type="PANTHER" id="PTHR46382:SF1">
    <property type="entry name" value="PHOSPHATIDATE CYTIDYLYLTRANSFERASE"/>
    <property type="match status" value="1"/>
</dbReference>
<dbReference type="Pfam" id="PF01148">
    <property type="entry name" value="CTP_transf_1"/>
    <property type="match status" value="1"/>
</dbReference>
<evidence type="ECO:0000256" key="13">
    <source>
        <dbReference type="ARBA" id="ARBA00022989"/>
    </source>
</evidence>
<evidence type="ECO:0000256" key="20">
    <source>
        <dbReference type="ARBA" id="ARBA00032253"/>
    </source>
</evidence>
<protein>
    <recommendedName>
        <fullName evidence="7">Phosphatidate cytidylyltransferase</fullName>
        <ecNumber evidence="6">2.7.7.41</ecNumber>
    </recommendedName>
    <alternativeName>
        <fullName evidence="20">CDP-DAG synthase</fullName>
    </alternativeName>
    <alternativeName>
        <fullName evidence="22">CDP-DG synthase</fullName>
    </alternativeName>
    <alternativeName>
        <fullName evidence="18">CDP-diacylglycerol synthase</fullName>
    </alternativeName>
    <alternativeName>
        <fullName evidence="21">CDP-diglyceride pyrophosphorylase</fullName>
    </alternativeName>
    <alternativeName>
        <fullName evidence="23">CDP-diglyceride synthase</fullName>
    </alternativeName>
    <alternativeName>
        <fullName evidence="19">CTP:phosphatidate cytidylyltransferase</fullName>
    </alternativeName>
</protein>
<organism evidence="25 26">
    <name type="scientific">Brachyspira pilosicoli P43/6/78</name>
    <dbReference type="NCBI Taxonomy" id="1042417"/>
    <lineage>
        <taxon>Bacteria</taxon>
        <taxon>Pseudomonadati</taxon>
        <taxon>Spirochaetota</taxon>
        <taxon>Spirochaetia</taxon>
        <taxon>Brachyspirales</taxon>
        <taxon>Brachyspiraceae</taxon>
        <taxon>Brachyspira</taxon>
    </lineage>
</organism>
<evidence type="ECO:0000313" key="26">
    <source>
        <dbReference type="Proteomes" id="UP000010793"/>
    </source>
</evidence>
<keyword evidence="11 24" id="KW-0812">Transmembrane</keyword>
<dbReference type="RefSeq" id="WP_013243479.1">
    <property type="nucleotide sequence ID" value="NC_019908.1"/>
</dbReference>
<evidence type="ECO:0000256" key="24">
    <source>
        <dbReference type="SAM" id="Phobius"/>
    </source>
</evidence>
<keyword evidence="10 25" id="KW-0808">Transferase</keyword>
<feature type="transmembrane region" description="Helical" evidence="24">
    <location>
        <begin position="238"/>
        <end position="256"/>
    </location>
</feature>
<comment type="subcellular location">
    <subcellularLocation>
        <location evidence="2">Cell membrane</location>
        <topology evidence="2">Multi-pass membrane protein</topology>
    </subcellularLocation>
</comment>
<dbReference type="Proteomes" id="UP000010793">
    <property type="component" value="Chromosome"/>
</dbReference>
<proteinExistence type="inferred from homology"/>
<comment type="similarity">
    <text evidence="5">Belongs to the CDS family.</text>
</comment>
<feature type="transmembrane region" description="Helical" evidence="24">
    <location>
        <begin position="26"/>
        <end position="45"/>
    </location>
</feature>
<evidence type="ECO:0000256" key="11">
    <source>
        <dbReference type="ARBA" id="ARBA00022692"/>
    </source>
</evidence>
<evidence type="ECO:0000256" key="1">
    <source>
        <dbReference type="ARBA" id="ARBA00001698"/>
    </source>
</evidence>
<evidence type="ECO:0000256" key="19">
    <source>
        <dbReference type="ARBA" id="ARBA00031825"/>
    </source>
</evidence>
<keyword evidence="8" id="KW-1003">Cell membrane</keyword>
<dbReference type="GO" id="GO:0004605">
    <property type="term" value="F:phosphatidate cytidylyltransferase activity"/>
    <property type="evidence" value="ECO:0007669"/>
    <property type="project" value="UniProtKB-EC"/>
</dbReference>
<accession>A0A3B6VLE3</accession>
<keyword evidence="15 24" id="KW-0472">Membrane</keyword>
<evidence type="ECO:0000256" key="18">
    <source>
        <dbReference type="ARBA" id="ARBA00029893"/>
    </source>
</evidence>
<dbReference type="EMBL" id="CP002873">
    <property type="protein sequence ID" value="AGA65442.1"/>
    <property type="molecule type" value="Genomic_DNA"/>
</dbReference>
<dbReference type="KEGG" id="bpip:BPP43_00390"/>
<keyword evidence="9" id="KW-0444">Lipid biosynthesis</keyword>
<dbReference type="GO" id="GO:0005886">
    <property type="term" value="C:plasma membrane"/>
    <property type="evidence" value="ECO:0007669"/>
    <property type="project" value="UniProtKB-SubCell"/>
</dbReference>
<feature type="transmembrane region" description="Helical" evidence="24">
    <location>
        <begin position="160"/>
        <end position="179"/>
    </location>
</feature>
<dbReference type="AlphaFoldDB" id="A0A3B6VLE3"/>
<gene>
    <name evidence="25" type="ORF">BPP43_00390</name>
</gene>
<evidence type="ECO:0000256" key="4">
    <source>
        <dbReference type="ARBA" id="ARBA00005189"/>
    </source>
</evidence>
<evidence type="ECO:0000256" key="2">
    <source>
        <dbReference type="ARBA" id="ARBA00004651"/>
    </source>
</evidence>